<gene>
    <name evidence="1" type="ORF">QQS21_007436</name>
</gene>
<organism evidence="1 2">
    <name type="scientific">Conoideocrella luteorostrata</name>
    <dbReference type="NCBI Taxonomy" id="1105319"/>
    <lineage>
        <taxon>Eukaryota</taxon>
        <taxon>Fungi</taxon>
        <taxon>Dikarya</taxon>
        <taxon>Ascomycota</taxon>
        <taxon>Pezizomycotina</taxon>
        <taxon>Sordariomycetes</taxon>
        <taxon>Hypocreomycetidae</taxon>
        <taxon>Hypocreales</taxon>
        <taxon>Clavicipitaceae</taxon>
        <taxon>Conoideocrella</taxon>
    </lineage>
</organism>
<protein>
    <submittedName>
        <fullName evidence="1">Uncharacterized protein</fullName>
    </submittedName>
</protein>
<accession>A0AAJ0CKQ9</accession>
<dbReference type="Proteomes" id="UP001251528">
    <property type="component" value="Unassembled WGS sequence"/>
</dbReference>
<comment type="caution">
    <text evidence="1">The sequence shown here is derived from an EMBL/GenBank/DDBJ whole genome shotgun (WGS) entry which is preliminary data.</text>
</comment>
<sequence length="78" mass="8969">MTTLQVKKLVTLTGVVNWREWLDYIGSKLELATWNAIKSGDKPFLLAEPRKPLLIDFNPDATEKLLGKPTLTIWRMRS</sequence>
<reference evidence="1" key="1">
    <citation type="submission" date="2023-06" db="EMBL/GenBank/DDBJ databases">
        <title>Conoideocrella luteorostrata (Hypocreales: Clavicipitaceae), a potential biocontrol fungus for elongate hemlock scale in United States Christmas tree production areas.</title>
        <authorList>
            <person name="Barrett H."/>
            <person name="Lovett B."/>
            <person name="Macias A.M."/>
            <person name="Stajich J.E."/>
            <person name="Kasson M.T."/>
        </authorList>
    </citation>
    <scope>NUCLEOTIDE SEQUENCE</scope>
    <source>
        <strain evidence="1">ARSEF 14590</strain>
    </source>
</reference>
<dbReference type="AlphaFoldDB" id="A0AAJ0CKQ9"/>
<evidence type="ECO:0000313" key="2">
    <source>
        <dbReference type="Proteomes" id="UP001251528"/>
    </source>
</evidence>
<evidence type="ECO:0000313" key="1">
    <source>
        <dbReference type="EMBL" id="KAK2594848.1"/>
    </source>
</evidence>
<keyword evidence="2" id="KW-1185">Reference proteome</keyword>
<dbReference type="EMBL" id="JASWJB010000153">
    <property type="protein sequence ID" value="KAK2594848.1"/>
    <property type="molecule type" value="Genomic_DNA"/>
</dbReference>
<name>A0AAJ0CKQ9_9HYPO</name>
<proteinExistence type="predicted"/>